<accession>A0A4Y2IKZ6</accession>
<evidence type="ECO:0000313" key="2">
    <source>
        <dbReference type="Proteomes" id="UP000499080"/>
    </source>
</evidence>
<name>A0A4Y2IKZ6_ARAVE</name>
<dbReference type="EMBL" id="BGPR01002716">
    <property type="protein sequence ID" value="GBM77879.1"/>
    <property type="molecule type" value="Genomic_DNA"/>
</dbReference>
<proteinExistence type="predicted"/>
<gene>
    <name evidence="1" type="ORF">AVEN_32902_1</name>
</gene>
<protein>
    <submittedName>
        <fullName evidence="1">Uncharacterized protein</fullName>
    </submittedName>
</protein>
<reference evidence="1 2" key="1">
    <citation type="journal article" date="2019" name="Sci. Rep.">
        <title>Orb-weaving spider Araneus ventricosus genome elucidates the spidroin gene catalogue.</title>
        <authorList>
            <person name="Kono N."/>
            <person name="Nakamura H."/>
            <person name="Ohtoshi R."/>
            <person name="Moran D.A.P."/>
            <person name="Shinohara A."/>
            <person name="Yoshida Y."/>
            <person name="Fujiwara M."/>
            <person name="Mori M."/>
            <person name="Tomita M."/>
            <person name="Arakawa K."/>
        </authorList>
    </citation>
    <scope>NUCLEOTIDE SEQUENCE [LARGE SCALE GENOMIC DNA]</scope>
</reference>
<dbReference type="AlphaFoldDB" id="A0A4Y2IKZ6"/>
<keyword evidence="2" id="KW-1185">Reference proteome</keyword>
<sequence length="123" mass="13278">MIVRTTFGGDRTAAGDGYYVMASVSYCSRCHSDDLDDKAGLGILFSGSGYRASVVFRLGDSEDYVIALSGNKYVIFLIKLAIGYGGCRPTSTFTGQNLDFFCEDTSNSSICNPSTIIAELRNH</sequence>
<evidence type="ECO:0000313" key="1">
    <source>
        <dbReference type="EMBL" id="GBM77879.1"/>
    </source>
</evidence>
<organism evidence="1 2">
    <name type="scientific">Araneus ventricosus</name>
    <name type="common">Orbweaver spider</name>
    <name type="synonym">Epeira ventricosa</name>
    <dbReference type="NCBI Taxonomy" id="182803"/>
    <lineage>
        <taxon>Eukaryota</taxon>
        <taxon>Metazoa</taxon>
        <taxon>Ecdysozoa</taxon>
        <taxon>Arthropoda</taxon>
        <taxon>Chelicerata</taxon>
        <taxon>Arachnida</taxon>
        <taxon>Araneae</taxon>
        <taxon>Araneomorphae</taxon>
        <taxon>Entelegynae</taxon>
        <taxon>Araneoidea</taxon>
        <taxon>Araneidae</taxon>
        <taxon>Araneus</taxon>
    </lineage>
</organism>
<comment type="caution">
    <text evidence="1">The sequence shown here is derived from an EMBL/GenBank/DDBJ whole genome shotgun (WGS) entry which is preliminary data.</text>
</comment>
<dbReference type="Proteomes" id="UP000499080">
    <property type="component" value="Unassembled WGS sequence"/>
</dbReference>